<evidence type="ECO:0000313" key="1">
    <source>
        <dbReference type="EMBL" id="ORJ55882.1"/>
    </source>
</evidence>
<sequence>MATDNKQHSIQKQIQELDDTNLDLNFFSLDLPTNKVQILQKILQKQQHIIHFHQQKKAQMTTTVQRNAMLTLT</sequence>
<dbReference type="AlphaFoldDB" id="A0A1X0XSJ1"/>
<protein>
    <submittedName>
        <fullName evidence="1">Uncharacterized protein</fullName>
    </submittedName>
</protein>
<comment type="caution">
    <text evidence="1">The sequence shown here is derived from an EMBL/GenBank/DDBJ whole genome shotgun (WGS) entry which is preliminary data.</text>
</comment>
<evidence type="ECO:0000313" key="2">
    <source>
        <dbReference type="Proteomes" id="UP000193136"/>
    </source>
</evidence>
<dbReference type="EMBL" id="NAAD01000025">
    <property type="protein sequence ID" value="ORJ55882.1"/>
    <property type="molecule type" value="Genomic_DNA"/>
</dbReference>
<dbReference type="Proteomes" id="UP000193136">
    <property type="component" value="Unassembled WGS sequence"/>
</dbReference>
<reference evidence="1 2" key="1">
    <citation type="submission" date="2017-03" db="EMBL/GenBank/DDBJ databases">
        <title>Genome sequence of Geothermobacter sp. EPR-M, Deep-Sea Iron Reducer.</title>
        <authorList>
            <person name="Tully B."/>
            <person name="Savalia P."/>
            <person name="Abuyen K."/>
            <person name="Baughan C."/>
            <person name="Romero E."/>
            <person name="Ronkowski C."/>
            <person name="Torres B."/>
            <person name="Tremblay J."/>
            <person name="Trujillo A."/>
            <person name="Tyler M."/>
            <person name="Perez-Rodriguez I."/>
            <person name="Amend J."/>
        </authorList>
    </citation>
    <scope>NUCLEOTIDE SEQUENCE [LARGE SCALE GENOMIC DNA]</scope>
    <source>
        <strain evidence="1 2">EPR-M</strain>
    </source>
</reference>
<keyword evidence="2" id="KW-1185">Reference proteome</keyword>
<proteinExistence type="predicted"/>
<gene>
    <name evidence="1" type="ORF">B5V00_14900</name>
</gene>
<organism evidence="1 2">
    <name type="scientific">Geothermobacter hydrogeniphilus</name>
    <dbReference type="NCBI Taxonomy" id="1969733"/>
    <lineage>
        <taxon>Bacteria</taxon>
        <taxon>Pseudomonadati</taxon>
        <taxon>Thermodesulfobacteriota</taxon>
        <taxon>Desulfuromonadia</taxon>
        <taxon>Desulfuromonadales</taxon>
        <taxon>Geothermobacteraceae</taxon>
        <taxon>Geothermobacter</taxon>
    </lineage>
</organism>
<name>A0A1X0XSJ1_9BACT</name>
<accession>A0A1X0XSJ1</accession>